<name>A0A0S1SK52_9BACT</name>
<dbReference type="PANTHER" id="PTHR11265">
    <property type="entry name" value="S-ADENOSYL-METHYLTRANSFERASE MRAW"/>
    <property type="match status" value="1"/>
</dbReference>
<keyword evidence="5 6" id="KW-0949">S-adenosyl-L-methionine</keyword>
<accession>A0A0S1SS97</accession>
<dbReference type="Proteomes" id="UP000069135">
    <property type="component" value="Chromosome"/>
</dbReference>
<evidence type="ECO:0000256" key="4">
    <source>
        <dbReference type="ARBA" id="ARBA00022679"/>
    </source>
</evidence>
<evidence type="ECO:0000256" key="5">
    <source>
        <dbReference type="ARBA" id="ARBA00022691"/>
    </source>
</evidence>
<gene>
    <name evidence="6" type="primary">rsmH</name>
    <name evidence="7" type="ORF">PeribacterD1_0519</name>
</gene>
<dbReference type="HAMAP" id="MF_01007">
    <property type="entry name" value="16SrRNA_methyltr_H"/>
    <property type="match status" value="1"/>
</dbReference>
<evidence type="ECO:0000256" key="2">
    <source>
        <dbReference type="ARBA" id="ARBA00022552"/>
    </source>
</evidence>
<dbReference type="EMBL" id="CP013065">
    <property type="protein sequence ID" value="ALM13207.1"/>
    <property type="molecule type" value="Genomic_DNA"/>
</dbReference>
<accession>A0A0S1SGS4</accession>
<dbReference type="STRING" id="1735162.PeribacterB2_0518"/>
<feature type="binding site" evidence="6">
    <location>
        <position position="77"/>
    </location>
    <ligand>
        <name>S-adenosyl-L-methionine</name>
        <dbReference type="ChEBI" id="CHEBI:59789"/>
    </ligand>
</feature>
<accession>A0A0S1SNQ3</accession>
<dbReference type="InterPro" id="IPR023397">
    <property type="entry name" value="SAM-dep_MeTrfase_MraW_recog"/>
</dbReference>
<dbReference type="SUPFAM" id="SSF81799">
    <property type="entry name" value="Putative methyltransferase TM0872, insert domain"/>
    <property type="match status" value="1"/>
</dbReference>
<dbReference type="PIRSF" id="PIRSF004486">
    <property type="entry name" value="MraW"/>
    <property type="match status" value="1"/>
</dbReference>
<dbReference type="Gene3D" id="3.40.50.150">
    <property type="entry name" value="Vaccinia Virus protein VP39"/>
    <property type="match status" value="1"/>
</dbReference>
<comment type="subcellular location">
    <subcellularLocation>
        <location evidence="6">Cytoplasm</location>
    </subcellularLocation>
</comment>
<keyword evidence="6" id="KW-0963">Cytoplasm</keyword>
<dbReference type="NCBIfam" id="TIGR00006">
    <property type="entry name" value="16S rRNA (cytosine(1402)-N(4))-methyltransferase RsmH"/>
    <property type="match status" value="1"/>
</dbReference>
<dbReference type="AlphaFoldDB" id="A0A0S1SK52"/>
<dbReference type="InterPro" id="IPR002903">
    <property type="entry name" value="RsmH"/>
</dbReference>
<accession>A0A0S1SWK0</accession>
<dbReference type="EC" id="2.1.1.199" evidence="6"/>
<accession>A0A0S1SK52</accession>
<comment type="function">
    <text evidence="6">Specifically methylates the N4 position of cytidine in position 1402 (C1402) of 16S rRNA.</text>
</comment>
<dbReference type="GO" id="GO:0071424">
    <property type="term" value="F:rRNA (cytosine-N4-)-methyltransferase activity"/>
    <property type="evidence" value="ECO:0007669"/>
    <property type="project" value="UniProtKB-UniRule"/>
</dbReference>
<proteinExistence type="inferred from homology"/>
<keyword evidence="3 6" id="KW-0489">Methyltransferase</keyword>
<dbReference type="PANTHER" id="PTHR11265:SF0">
    <property type="entry name" value="12S RRNA N4-METHYLCYTIDINE METHYLTRANSFERASE"/>
    <property type="match status" value="1"/>
</dbReference>
<dbReference type="Gene3D" id="1.10.150.170">
    <property type="entry name" value="Putative methyltransferase TM0872, insert domain"/>
    <property type="match status" value="1"/>
</dbReference>
<feature type="binding site" evidence="6">
    <location>
        <position position="94"/>
    </location>
    <ligand>
        <name>S-adenosyl-L-methionine</name>
        <dbReference type="ChEBI" id="CHEBI:59789"/>
    </ligand>
</feature>
<feature type="binding site" evidence="6">
    <location>
        <begin position="30"/>
        <end position="32"/>
    </location>
    <ligand>
        <name>S-adenosyl-L-methionine</name>
        <dbReference type="ChEBI" id="CHEBI:59789"/>
    </ligand>
</feature>
<dbReference type="PATRIC" id="fig|1735161.3.peg.509"/>
<dbReference type="InterPro" id="IPR029063">
    <property type="entry name" value="SAM-dependent_MTases_sf"/>
</dbReference>
<sequence length="298" mass="32601">MHTPVLLQEALTLLDPQEGETVCDVTLGLGGHAEAFLQKVASGGTLIGLDADAQNLASAEERLKSLPGHLDLRHANFRDLQQLSLPQVDVLFADLGLSSPHVDDAKRGFTFREDVPLDLRFDRTRGVSAAAWLQQISEEDLTHALQEFGEVRGARRLAERLKEHIMHTTFDVVHAVEAAFGWRAKTVMAQVFQALRIAVNDELGALDSLLAAGPSLLKPGGRMGVISYHSLEDRRVKQVFRTLTTAPVHPDTGQDLHPALFALLTRKAIVPSDAEQSRNPRSRSAKLRVIMRSAATPA</sequence>
<organism evidence="7 8">
    <name type="scientific">Candidatus Peribacter riflensis</name>
    <dbReference type="NCBI Taxonomy" id="1735162"/>
    <lineage>
        <taxon>Bacteria</taxon>
        <taxon>Candidatus Peregrinibacteriota</taxon>
        <taxon>Candidatus Peribacteria</taxon>
        <taxon>Candidatus Peribacterales</taxon>
        <taxon>Candidatus Peribacteraceae</taxon>
        <taxon>Candidatus Peribacter</taxon>
    </lineage>
</organism>
<evidence type="ECO:0000256" key="6">
    <source>
        <dbReference type="HAMAP-Rule" id="MF_01007"/>
    </source>
</evidence>
<protein>
    <recommendedName>
        <fullName evidence="6">Ribosomal RNA small subunit methyltransferase H</fullName>
        <ecNumber evidence="6">2.1.1.199</ecNumber>
    </recommendedName>
    <alternativeName>
        <fullName evidence="6">16S rRNA m(4)C1402 methyltransferase</fullName>
    </alternativeName>
    <alternativeName>
        <fullName evidence="6">rRNA (cytosine-N(4)-)-methyltransferase RsmH</fullName>
    </alternativeName>
</protein>
<keyword evidence="2 6" id="KW-0698">rRNA processing</keyword>
<evidence type="ECO:0000256" key="3">
    <source>
        <dbReference type="ARBA" id="ARBA00022603"/>
    </source>
</evidence>
<feature type="binding site" evidence="6">
    <location>
        <position position="50"/>
    </location>
    <ligand>
        <name>S-adenosyl-L-methionine</name>
        <dbReference type="ChEBI" id="CHEBI:59789"/>
    </ligand>
</feature>
<dbReference type="GO" id="GO:0005737">
    <property type="term" value="C:cytoplasm"/>
    <property type="evidence" value="ECO:0007669"/>
    <property type="project" value="UniProtKB-SubCell"/>
</dbReference>
<comment type="catalytic activity">
    <reaction evidence="6">
        <text>cytidine(1402) in 16S rRNA + S-adenosyl-L-methionine = N(4)-methylcytidine(1402) in 16S rRNA + S-adenosyl-L-homocysteine + H(+)</text>
        <dbReference type="Rhea" id="RHEA:42928"/>
        <dbReference type="Rhea" id="RHEA-COMP:10286"/>
        <dbReference type="Rhea" id="RHEA-COMP:10287"/>
        <dbReference type="ChEBI" id="CHEBI:15378"/>
        <dbReference type="ChEBI" id="CHEBI:57856"/>
        <dbReference type="ChEBI" id="CHEBI:59789"/>
        <dbReference type="ChEBI" id="CHEBI:74506"/>
        <dbReference type="ChEBI" id="CHEBI:82748"/>
        <dbReference type="EC" id="2.1.1.199"/>
    </reaction>
</comment>
<dbReference type="GO" id="GO:0070475">
    <property type="term" value="P:rRNA base methylation"/>
    <property type="evidence" value="ECO:0007669"/>
    <property type="project" value="UniProtKB-UniRule"/>
</dbReference>
<dbReference type="Pfam" id="PF01795">
    <property type="entry name" value="Methyltransf_5"/>
    <property type="match status" value="1"/>
</dbReference>
<reference evidence="8" key="1">
    <citation type="submission" date="2015-10" db="EMBL/GenBank/DDBJ databases">
        <title>Analysis of five complete genome sequences for members of the class Peribacteria in the recently recognized Peregrinibacteria bacterial phylum.</title>
        <authorList>
            <person name="Anantharaman K."/>
            <person name="Brown C.T."/>
            <person name="Burstein D."/>
            <person name="Castelle C.J."/>
            <person name="Probst A.J."/>
            <person name="Thomas B.C."/>
            <person name="Williams K.H."/>
            <person name="Banfield J.F."/>
        </authorList>
    </citation>
    <scope>NUCLEOTIDE SEQUENCE [LARGE SCALE GENOMIC DNA]</scope>
</reference>
<evidence type="ECO:0000313" key="7">
    <source>
        <dbReference type="EMBL" id="ALM13207.1"/>
    </source>
</evidence>
<dbReference type="SUPFAM" id="SSF53335">
    <property type="entry name" value="S-adenosyl-L-methionine-dependent methyltransferases"/>
    <property type="match status" value="1"/>
</dbReference>
<comment type="similarity">
    <text evidence="1 6">Belongs to the methyltransferase superfamily. RsmH family.</text>
</comment>
<reference evidence="7 8" key="2">
    <citation type="journal article" date="2016" name="PeerJ">
        <title>Analysis of five complete genome sequences for members of the class Peribacteria in the recently recognized Peregrinibacteria bacterial phylum.</title>
        <authorList>
            <person name="Anantharaman K."/>
            <person name="Brown C.T."/>
            <person name="Burstein D."/>
            <person name="Castelle C.J."/>
            <person name="Probst A.J."/>
            <person name="Thomas B.C."/>
            <person name="Williams K.H."/>
            <person name="Banfield J.F."/>
        </authorList>
    </citation>
    <scope>NUCLEOTIDE SEQUENCE [LARGE SCALE GENOMIC DNA]</scope>
    <source>
        <strain evidence="7">RIFOXYD1_FULL_PER-ii_59_16</strain>
    </source>
</reference>
<evidence type="ECO:0000256" key="1">
    <source>
        <dbReference type="ARBA" id="ARBA00010396"/>
    </source>
</evidence>
<keyword evidence="4 6" id="KW-0808">Transferase</keyword>
<dbReference type="KEGG" id="prf:PeribacterA2_0519"/>
<feature type="binding site" evidence="6">
    <location>
        <position position="101"/>
    </location>
    <ligand>
        <name>S-adenosyl-L-methionine</name>
        <dbReference type="ChEBI" id="CHEBI:59789"/>
    </ligand>
</feature>
<evidence type="ECO:0000313" key="8">
    <source>
        <dbReference type="Proteomes" id="UP000069135"/>
    </source>
</evidence>